<feature type="compositionally biased region" description="Polar residues" evidence="1">
    <location>
        <begin position="401"/>
        <end position="412"/>
    </location>
</feature>
<protein>
    <submittedName>
        <fullName evidence="2">Uncharacterized protein</fullName>
    </submittedName>
</protein>
<dbReference type="EMBL" id="HBKQ01009483">
    <property type="protein sequence ID" value="CAE2215711.1"/>
    <property type="molecule type" value="Transcribed_RNA"/>
</dbReference>
<proteinExistence type="predicted"/>
<feature type="compositionally biased region" description="Acidic residues" evidence="1">
    <location>
        <begin position="81"/>
        <end position="93"/>
    </location>
</feature>
<feature type="region of interest" description="Disordered" evidence="1">
    <location>
        <begin position="383"/>
        <end position="412"/>
    </location>
</feature>
<reference evidence="2" key="1">
    <citation type="submission" date="2021-01" db="EMBL/GenBank/DDBJ databases">
        <authorList>
            <person name="Corre E."/>
            <person name="Pelletier E."/>
            <person name="Niang G."/>
            <person name="Scheremetjew M."/>
            <person name="Finn R."/>
            <person name="Kale V."/>
            <person name="Holt S."/>
            <person name="Cochrane G."/>
            <person name="Meng A."/>
            <person name="Brown T."/>
            <person name="Cohen L."/>
        </authorList>
    </citation>
    <scope>NUCLEOTIDE SEQUENCE</scope>
    <source>
        <strain evidence="2">Isolate 1302-5</strain>
    </source>
</reference>
<accession>A0A7S4MDG8</accession>
<gene>
    <name evidence="2" type="ORF">OAUR00152_LOCUS6357</name>
</gene>
<name>A0A7S4MDG8_9STRA</name>
<dbReference type="AlphaFoldDB" id="A0A7S4MDG8"/>
<evidence type="ECO:0000256" key="1">
    <source>
        <dbReference type="SAM" id="MobiDB-lite"/>
    </source>
</evidence>
<organism evidence="2">
    <name type="scientific">Odontella aurita</name>
    <dbReference type="NCBI Taxonomy" id="265563"/>
    <lineage>
        <taxon>Eukaryota</taxon>
        <taxon>Sar</taxon>
        <taxon>Stramenopiles</taxon>
        <taxon>Ochrophyta</taxon>
        <taxon>Bacillariophyta</taxon>
        <taxon>Mediophyceae</taxon>
        <taxon>Biddulphiophycidae</taxon>
        <taxon>Eupodiscales</taxon>
        <taxon>Odontellaceae</taxon>
        <taxon>Odontella</taxon>
    </lineage>
</organism>
<sequence length="487" mass="54726">MPPNRQSAAAVLRSLSVEDLSGFVTESKYAPLTLDESSAPAAPSKPAPVELQLAEQQQAEVQQEQIEVEDAKPAAANYWDEAGEPEQAEEEPESVSYWGWPSLAERQDSELDAAEAEEVAREEVERWETEVARREAVVAQILAEEAARSVVSTASIEANLIADAERRNASEPVEIIRNTEVVKDADYWDWDAETDTQELVDNSAFAAAHIEGLLKKESIRIKVHSHSPQALGRPQQGYWEWDTLTPDQEKQRVIANILEDEKARLLLSSSRVEANLKNFSSSPSEDVVMNEEKSDSYWDWDNQEEVRAPHTRDPNHPSNSYWDWTPPVTADESKVAVIQRILADEAARQALSVSHIESILKNTVPSPKVGIIRNEGNSDSYWDWNGDEGEPEKQVKAPHTQDPTHPSNSYWDWTPSVTPEDSKAAIIQRILADEAARQALSASHTEETLKGETWSGAKVEVEQWYNHEQEEVVRSEEKAEEVGYWDM</sequence>
<feature type="region of interest" description="Disordered" evidence="1">
    <location>
        <begin position="80"/>
        <end position="101"/>
    </location>
</feature>
<evidence type="ECO:0000313" key="2">
    <source>
        <dbReference type="EMBL" id="CAE2215711.1"/>
    </source>
</evidence>